<dbReference type="Gene3D" id="3.50.90.10">
    <property type="entry name" value="YerB-like"/>
    <property type="match status" value="1"/>
</dbReference>
<keyword evidence="2" id="KW-0732">Signal</keyword>
<accession>A0ABU2SD22</accession>
<feature type="region of interest" description="Disordered" evidence="1">
    <location>
        <begin position="34"/>
        <end position="62"/>
    </location>
</feature>
<dbReference type="Proteomes" id="UP001183615">
    <property type="component" value="Unassembled WGS sequence"/>
</dbReference>
<dbReference type="InterPro" id="IPR035328">
    <property type="entry name" value="DUF3048_C"/>
</dbReference>
<dbReference type="InterPro" id="IPR023158">
    <property type="entry name" value="YerB-like_sf"/>
</dbReference>
<dbReference type="InterPro" id="IPR021416">
    <property type="entry name" value="DUF3048_N"/>
</dbReference>
<dbReference type="Pfam" id="PF17479">
    <property type="entry name" value="DUF3048_C"/>
    <property type="match status" value="1"/>
</dbReference>
<gene>
    <name evidence="5" type="ORF">RM779_30270</name>
</gene>
<feature type="domain" description="DUF3048" evidence="3">
    <location>
        <begin position="54"/>
        <end position="188"/>
    </location>
</feature>
<evidence type="ECO:0000259" key="4">
    <source>
        <dbReference type="Pfam" id="PF17479"/>
    </source>
</evidence>
<evidence type="ECO:0000256" key="2">
    <source>
        <dbReference type="SAM" id="SignalP"/>
    </source>
</evidence>
<dbReference type="SUPFAM" id="SSF159774">
    <property type="entry name" value="YerB-like"/>
    <property type="match status" value="1"/>
</dbReference>
<protein>
    <submittedName>
        <fullName evidence="5">DUF3048 domain-containing protein</fullName>
    </submittedName>
</protein>
<dbReference type="Pfam" id="PF11258">
    <property type="entry name" value="DUF3048"/>
    <property type="match status" value="1"/>
</dbReference>
<dbReference type="EMBL" id="JAVREV010000023">
    <property type="protein sequence ID" value="MDT0446848.1"/>
    <property type="molecule type" value="Genomic_DNA"/>
</dbReference>
<name>A0ABU2SD22_9ACTN</name>
<proteinExistence type="predicted"/>
<evidence type="ECO:0000313" key="5">
    <source>
        <dbReference type="EMBL" id="MDT0446848.1"/>
    </source>
</evidence>
<comment type="caution">
    <text evidence="5">The sequence shown here is derived from an EMBL/GenBank/DDBJ whole genome shotgun (WGS) entry which is preliminary data.</text>
</comment>
<evidence type="ECO:0000259" key="3">
    <source>
        <dbReference type="Pfam" id="PF11258"/>
    </source>
</evidence>
<evidence type="ECO:0000256" key="1">
    <source>
        <dbReference type="SAM" id="MobiDB-lite"/>
    </source>
</evidence>
<feature type="signal peptide" evidence="2">
    <location>
        <begin position="1"/>
        <end position="32"/>
    </location>
</feature>
<keyword evidence="6" id="KW-1185">Reference proteome</keyword>
<dbReference type="PROSITE" id="PS51257">
    <property type="entry name" value="PROKAR_LIPOPROTEIN"/>
    <property type="match status" value="1"/>
</dbReference>
<sequence>MSRTVPREARGRRRTRALAACALLAALAAAGAAGCQVEDEGEGEDGGERSSPFTGRPAERGAPVLAVKIDNAPQARPHTGLGEADLVYVEQVEAGLSRLVAVYASRLPDRVGPVRSARESDLELLRQFGEPALAYSGVQSRLRETVDDAPLFPVSPDAAPDAYRRDEARAAPHNLYVRPAAVLDAAPGASTADDIGFTFGAPPEEGGEEAASHRVAYPNAAFDFTWSADRETWEVAMDGTPAPGVAPATVVVQEVTVRESEYHDYLGNFTPYTETVGSGEAVVLRDGRAFAAEWERPSERSGTEFTTPDGSPLNFAPGQVWVVYAQA</sequence>
<reference evidence="6" key="1">
    <citation type="submission" date="2023-07" db="EMBL/GenBank/DDBJ databases">
        <title>30 novel species of actinomycetes from the DSMZ collection.</title>
        <authorList>
            <person name="Nouioui I."/>
        </authorList>
    </citation>
    <scope>NUCLEOTIDE SEQUENCE [LARGE SCALE GENOMIC DNA]</scope>
    <source>
        <strain evidence="6">DSM 41886</strain>
    </source>
</reference>
<evidence type="ECO:0000313" key="6">
    <source>
        <dbReference type="Proteomes" id="UP001183615"/>
    </source>
</evidence>
<feature type="domain" description="DUF3048" evidence="4">
    <location>
        <begin position="215"/>
        <end position="322"/>
    </location>
</feature>
<organism evidence="5 6">
    <name type="scientific">Streptomyces johnsoniae</name>
    <dbReference type="NCBI Taxonomy" id="3075532"/>
    <lineage>
        <taxon>Bacteria</taxon>
        <taxon>Bacillati</taxon>
        <taxon>Actinomycetota</taxon>
        <taxon>Actinomycetes</taxon>
        <taxon>Kitasatosporales</taxon>
        <taxon>Streptomycetaceae</taxon>
        <taxon>Streptomyces</taxon>
    </lineage>
</organism>
<feature type="chain" id="PRO_5046746236" evidence="2">
    <location>
        <begin position="33"/>
        <end position="327"/>
    </location>
</feature>